<name>A0A6L3SPB8_9HYPH</name>
<dbReference type="Pfam" id="PF21834">
    <property type="entry name" value="DUF6894"/>
    <property type="match status" value="1"/>
</dbReference>
<dbReference type="AlphaFoldDB" id="A0A6L3SPB8"/>
<dbReference type="Proteomes" id="UP000474159">
    <property type="component" value="Unassembled WGS sequence"/>
</dbReference>
<evidence type="ECO:0000313" key="3">
    <source>
        <dbReference type="Proteomes" id="UP000474159"/>
    </source>
</evidence>
<dbReference type="EMBL" id="VZZK01000056">
    <property type="protein sequence ID" value="KAB1071104.1"/>
    <property type="molecule type" value="Genomic_DNA"/>
</dbReference>
<proteinExistence type="predicted"/>
<dbReference type="InterPro" id="IPR054189">
    <property type="entry name" value="DUF6894"/>
</dbReference>
<organism evidence="2 3">
    <name type="scientific">Methylobacterium soli</name>
    <dbReference type="NCBI Taxonomy" id="553447"/>
    <lineage>
        <taxon>Bacteria</taxon>
        <taxon>Pseudomonadati</taxon>
        <taxon>Pseudomonadota</taxon>
        <taxon>Alphaproteobacteria</taxon>
        <taxon>Hyphomicrobiales</taxon>
        <taxon>Methylobacteriaceae</taxon>
        <taxon>Methylobacterium</taxon>
    </lineage>
</organism>
<dbReference type="RefSeq" id="WP_151004988.1">
    <property type="nucleotide sequence ID" value="NZ_VZZK01000056.1"/>
</dbReference>
<comment type="caution">
    <text evidence="2">The sequence shown here is derived from an EMBL/GenBank/DDBJ whole genome shotgun (WGS) entry which is preliminary data.</text>
</comment>
<sequence length="139" mass="15585">MAHFYTHLRTAEGLERDEIGTEYPSLEAAYLNACAGIPRLAAELIEEGHDPSACSFEICDGADQLLMEVSFLERVTRAEKPPRPVPLTISAETQELFNHLDLLTLAIRDEMTKLRVNIAQSHEEVAIFRARTSKSSWSL</sequence>
<accession>A0A6L3SPB8</accession>
<gene>
    <name evidence="2" type="ORF">F6X53_29240</name>
</gene>
<feature type="domain" description="DUF6894" evidence="1">
    <location>
        <begin position="3"/>
        <end position="71"/>
    </location>
</feature>
<keyword evidence="3" id="KW-1185">Reference proteome</keyword>
<protein>
    <recommendedName>
        <fullName evidence="1">DUF6894 domain-containing protein</fullName>
    </recommendedName>
</protein>
<evidence type="ECO:0000313" key="2">
    <source>
        <dbReference type="EMBL" id="KAB1071104.1"/>
    </source>
</evidence>
<dbReference type="OrthoDB" id="8000819at2"/>
<reference evidence="2 3" key="1">
    <citation type="submission" date="2019-09" db="EMBL/GenBank/DDBJ databases">
        <title>YIM 48816 draft genome.</title>
        <authorList>
            <person name="Jiang L."/>
        </authorList>
    </citation>
    <scope>NUCLEOTIDE SEQUENCE [LARGE SCALE GENOMIC DNA]</scope>
    <source>
        <strain evidence="2 3">YIM 48816</strain>
    </source>
</reference>
<evidence type="ECO:0000259" key="1">
    <source>
        <dbReference type="Pfam" id="PF21834"/>
    </source>
</evidence>